<dbReference type="GO" id="GO:0016758">
    <property type="term" value="F:hexosyltransferase activity"/>
    <property type="evidence" value="ECO:0007669"/>
    <property type="project" value="TreeGrafter"/>
</dbReference>
<dbReference type="NCBIfam" id="TIGR00696">
    <property type="entry name" value="wecG_tagA_cpsF"/>
    <property type="match status" value="1"/>
</dbReference>
<proteinExistence type="predicted"/>
<evidence type="ECO:0000313" key="4">
    <source>
        <dbReference type="Proteomes" id="UP000178264"/>
    </source>
</evidence>
<gene>
    <name evidence="3" type="ORF">A3I42_01435</name>
</gene>
<keyword evidence="1" id="KW-0328">Glycosyltransferase</keyword>
<reference evidence="3 4" key="1">
    <citation type="journal article" date="2016" name="Nat. Commun.">
        <title>Thousands of microbial genomes shed light on interconnected biogeochemical processes in an aquifer system.</title>
        <authorList>
            <person name="Anantharaman K."/>
            <person name="Brown C.T."/>
            <person name="Hug L.A."/>
            <person name="Sharon I."/>
            <person name="Castelle C.J."/>
            <person name="Probst A.J."/>
            <person name="Thomas B.C."/>
            <person name="Singh A."/>
            <person name="Wilkins M.J."/>
            <person name="Karaoz U."/>
            <person name="Brodie E.L."/>
            <person name="Williams K.H."/>
            <person name="Hubbard S.S."/>
            <person name="Banfield J.F."/>
        </authorList>
    </citation>
    <scope>NUCLEOTIDE SEQUENCE [LARGE SCALE GENOMIC DNA]</scope>
</reference>
<dbReference type="AlphaFoldDB" id="A0A1F7VFX1"/>
<evidence type="ECO:0000256" key="2">
    <source>
        <dbReference type="ARBA" id="ARBA00022679"/>
    </source>
</evidence>
<sequence>MITNLRRGMEILNTRIDAITREELGQFAFTYIQSNTQHQLVSINPEAVVRAQYDPSFAHALQHSSLALTDGFGILLAAKLLKLPPPVRLIGVECVQYLCSLAATHGWNVYLLGGRGDTAERAALRLRQQFPGLHIRGEEGIPKKIQNPKSKIQDDGEIIKRINQYQAQILFVALGQPKQELWIAAHLSLLPSVKIAMGVGGAFDFFAGNVIRAPGFMRVRGLEWLWRLMLQPWRILRIINATARFIFLIAIYNRK</sequence>
<dbReference type="EMBL" id="MGER01000006">
    <property type="protein sequence ID" value="OGL88914.1"/>
    <property type="molecule type" value="Genomic_DNA"/>
</dbReference>
<comment type="caution">
    <text evidence="3">The sequence shown here is derived from an EMBL/GenBank/DDBJ whole genome shotgun (WGS) entry which is preliminary data.</text>
</comment>
<dbReference type="InterPro" id="IPR004629">
    <property type="entry name" value="WecG_TagA_CpsF"/>
</dbReference>
<accession>A0A1F7VFX1</accession>
<dbReference type="CDD" id="cd06533">
    <property type="entry name" value="Glyco_transf_WecG_TagA"/>
    <property type="match status" value="1"/>
</dbReference>
<keyword evidence="2" id="KW-0808">Transferase</keyword>
<dbReference type="PANTHER" id="PTHR34136">
    <property type="match status" value="1"/>
</dbReference>
<organism evidence="3 4">
    <name type="scientific">Candidatus Uhrbacteria bacterium RIFCSPLOWO2_02_FULL_49_11</name>
    <dbReference type="NCBI Taxonomy" id="1802409"/>
    <lineage>
        <taxon>Bacteria</taxon>
        <taxon>Candidatus Uhriibacteriota</taxon>
    </lineage>
</organism>
<name>A0A1F7VFX1_9BACT</name>
<evidence type="ECO:0000256" key="1">
    <source>
        <dbReference type="ARBA" id="ARBA00022676"/>
    </source>
</evidence>
<evidence type="ECO:0008006" key="5">
    <source>
        <dbReference type="Google" id="ProtNLM"/>
    </source>
</evidence>
<evidence type="ECO:0000313" key="3">
    <source>
        <dbReference type="EMBL" id="OGL88914.1"/>
    </source>
</evidence>
<dbReference type="Proteomes" id="UP000178264">
    <property type="component" value="Unassembled WGS sequence"/>
</dbReference>
<dbReference type="Pfam" id="PF03808">
    <property type="entry name" value="Glyco_tran_WecG"/>
    <property type="match status" value="1"/>
</dbReference>
<protein>
    <recommendedName>
        <fullName evidence="5">Glycosyltransferase</fullName>
    </recommendedName>
</protein>
<dbReference type="PANTHER" id="PTHR34136:SF1">
    <property type="entry name" value="UDP-N-ACETYL-D-MANNOSAMINURONIC ACID TRANSFERASE"/>
    <property type="match status" value="1"/>
</dbReference>